<evidence type="ECO:0000313" key="2">
    <source>
        <dbReference type="Proteomes" id="UP001597199"/>
    </source>
</evidence>
<accession>A0ABW4BEY3</accession>
<dbReference type="Proteomes" id="UP001597199">
    <property type="component" value="Unassembled WGS sequence"/>
</dbReference>
<keyword evidence="2" id="KW-1185">Reference proteome</keyword>
<comment type="caution">
    <text evidence="1">The sequence shown here is derived from an EMBL/GenBank/DDBJ whole genome shotgun (WGS) entry which is preliminary data.</text>
</comment>
<organism evidence="1 2">
    <name type="scientific">Lacticaseibacillus suilingensis</name>
    <dbReference type="NCBI Taxonomy" id="2799577"/>
    <lineage>
        <taxon>Bacteria</taxon>
        <taxon>Bacillati</taxon>
        <taxon>Bacillota</taxon>
        <taxon>Bacilli</taxon>
        <taxon>Lactobacillales</taxon>
        <taxon>Lactobacillaceae</taxon>
        <taxon>Lacticaseibacillus</taxon>
    </lineage>
</organism>
<dbReference type="RefSeq" id="WP_204118247.1">
    <property type="nucleotide sequence ID" value="NZ_BOLV01000003.1"/>
</dbReference>
<proteinExistence type="predicted"/>
<evidence type="ECO:0000313" key="1">
    <source>
        <dbReference type="EMBL" id="MFD1399064.1"/>
    </source>
</evidence>
<dbReference type="EMBL" id="JBHTOA010000030">
    <property type="protein sequence ID" value="MFD1399064.1"/>
    <property type="molecule type" value="Genomic_DNA"/>
</dbReference>
<reference evidence="2" key="1">
    <citation type="journal article" date="2019" name="Int. J. Syst. Evol. Microbiol.">
        <title>The Global Catalogue of Microorganisms (GCM) 10K type strain sequencing project: providing services to taxonomists for standard genome sequencing and annotation.</title>
        <authorList>
            <consortium name="The Broad Institute Genomics Platform"/>
            <consortium name="The Broad Institute Genome Sequencing Center for Infectious Disease"/>
            <person name="Wu L."/>
            <person name="Ma J."/>
        </authorList>
    </citation>
    <scope>NUCLEOTIDE SEQUENCE [LARGE SCALE GENOMIC DNA]</scope>
    <source>
        <strain evidence="2">CCM 9110</strain>
    </source>
</reference>
<name>A0ABW4BEY3_9LACO</name>
<sequence>MKPIKLDVEYTPETFKITLPDDQGQVMITDDTETLAPPNGVTLATQAMALVGVDTVPIDADGLIILSPTWQIDSAKVARYFQNLLDGSSKVPTDPAVAPYLNLVQGLLVRFDFHENVVAAAPKKPAKARHRFDKTLRERPFHVKHAGSEATVYWTAPKVMTIKQGAKLKLDPVMNKDGSERYGTKYGDKLRADHAAAIKGGVTTADIELRSVNEVGLFLYYGDTNGWLELIDDQGQTLDSLTKI</sequence>
<gene>
    <name evidence="1" type="ORF">ACFQ41_07055</name>
</gene>
<protein>
    <submittedName>
        <fullName evidence="1">Uncharacterized protein</fullName>
    </submittedName>
</protein>